<dbReference type="OrthoDB" id="238413at2"/>
<feature type="coiled-coil region" evidence="1">
    <location>
        <begin position="270"/>
        <end position="331"/>
    </location>
</feature>
<accession>A0A1H2PRZ8</accession>
<evidence type="ECO:0000313" key="3">
    <source>
        <dbReference type="Proteomes" id="UP000243719"/>
    </source>
</evidence>
<sequence>MSGPKVVRIVTREEVLADCHRMLRRLDRTIAAWTKEGQGLGQLADGEIAATQARRRALATLLATDATIRALRDAQRELSDETAFLGADLERRRTLAVDHAERVQRRRRQARSSAQTLLHTFASRRLEVPAALVERIAAIAEGQAGHDDAVQTDAVLAQGFAQLSPPADASLSAGSSEPSAAQRELAAQLTDGQMSVTFESWQAAHLALSREPAFERLDRQIAEADVFLPAAETAGFADRLRDIEAHPTGAHRNLLLDSLTLDLSDAVAGARAHRSAIDELEELAAEVRARASDDTGPLLARLDALGGAVTMDTIEELIEHCRAALARVQQREAAQARRQAVLEGMARLGYDVREGMSTAWARDGRIVVGKASLPGYAIEVGGQTQTSRLQVRAVALSAERDLARDKDVETLWCSDFAQLQAELAQHGDDLLIERALGIGEVPLKVADAAEAAIATTSKARTLR</sequence>
<keyword evidence="3" id="KW-1185">Reference proteome</keyword>
<gene>
    <name evidence="2" type="ORF">SAMN05216551_106162</name>
</gene>
<dbReference type="Proteomes" id="UP000243719">
    <property type="component" value="Unassembled WGS sequence"/>
</dbReference>
<name>A0A1H2PRZ8_9BURK</name>
<dbReference type="AlphaFoldDB" id="A0A1H2PRZ8"/>
<organism evidence="2 3">
    <name type="scientific">Chitinasiproducens palmae</name>
    <dbReference type="NCBI Taxonomy" id="1770053"/>
    <lineage>
        <taxon>Bacteria</taxon>
        <taxon>Pseudomonadati</taxon>
        <taxon>Pseudomonadota</taxon>
        <taxon>Betaproteobacteria</taxon>
        <taxon>Burkholderiales</taxon>
        <taxon>Burkholderiaceae</taxon>
        <taxon>Chitinasiproducens</taxon>
    </lineage>
</organism>
<proteinExistence type="predicted"/>
<reference evidence="3" key="1">
    <citation type="submission" date="2016-09" db="EMBL/GenBank/DDBJ databases">
        <authorList>
            <person name="Varghese N."/>
            <person name="Submissions S."/>
        </authorList>
    </citation>
    <scope>NUCLEOTIDE SEQUENCE [LARGE SCALE GENOMIC DNA]</scope>
    <source>
        <strain evidence="3">JS23</strain>
    </source>
</reference>
<dbReference type="RefSeq" id="WP_091908341.1">
    <property type="nucleotide sequence ID" value="NZ_FNLO01000006.1"/>
</dbReference>
<evidence type="ECO:0000313" key="2">
    <source>
        <dbReference type="EMBL" id="SDV48912.1"/>
    </source>
</evidence>
<protein>
    <submittedName>
        <fullName evidence="2">Uncharacterized protein</fullName>
    </submittedName>
</protein>
<dbReference type="EMBL" id="FNLO01000006">
    <property type="protein sequence ID" value="SDV48912.1"/>
    <property type="molecule type" value="Genomic_DNA"/>
</dbReference>
<evidence type="ECO:0000256" key="1">
    <source>
        <dbReference type="SAM" id="Coils"/>
    </source>
</evidence>
<dbReference type="STRING" id="1770053.SAMN05216551_106162"/>
<keyword evidence="1" id="KW-0175">Coiled coil</keyword>